<feature type="domain" description="ATP-dependent RNA helicase PRP5/DDX46/KHDC4 KH" evidence="1">
    <location>
        <begin position="51"/>
        <end position="110"/>
    </location>
</feature>
<evidence type="ECO:0000313" key="2">
    <source>
        <dbReference type="EMBL" id="KNC87176.1"/>
    </source>
</evidence>
<dbReference type="GO" id="GO:0003723">
    <property type="term" value="F:RNA binding"/>
    <property type="evidence" value="ECO:0007669"/>
    <property type="project" value="InterPro"/>
</dbReference>
<gene>
    <name evidence="2" type="ORF">SARC_00704</name>
</gene>
<dbReference type="Proteomes" id="UP000054560">
    <property type="component" value="Unassembled WGS sequence"/>
</dbReference>
<dbReference type="GeneID" id="25901208"/>
<evidence type="ECO:0000313" key="3">
    <source>
        <dbReference type="Proteomes" id="UP000054560"/>
    </source>
</evidence>
<protein>
    <recommendedName>
        <fullName evidence="1">ATP-dependent RNA helicase PRP5/DDX46/KHDC4 KH domain-containing protein</fullName>
    </recommendedName>
</protein>
<dbReference type="GO" id="GO:0005634">
    <property type="term" value="C:nucleus"/>
    <property type="evidence" value="ECO:0007669"/>
    <property type="project" value="InterPro"/>
</dbReference>
<dbReference type="Pfam" id="PF23469">
    <property type="entry name" value="KH_12"/>
    <property type="match status" value="1"/>
</dbReference>
<dbReference type="CDD" id="cd22471">
    <property type="entry name" value="KH-I_RIK_like_rpt1"/>
    <property type="match status" value="1"/>
</dbReference>
<sequence length="140" mass="15058">MSNPAALKAAALAAAKLNERLAAKGLTNVKPHSNVKLPASVQASSASSSLMRDIEVNNVPAMIRLEVTRQAFHNQLQSEFGVSVCTKGRYCEPGTSLPDNERPLYLSLWATEPESLTKAVAKLMGHTQLLPVEALLSQHL</sequence>
<proteinExistence type="predicted"/>
<dbReference type="RefSeq" id="XP_014161078.1">
    <property type="nucleotide sequence ID" value="XM_014305603.1"/>
</dbReference>
<keyword evidence="3" id="KW-1185">Reference proteome</keyword>
<name>A0A0L0GE74_9EUKA</name>
<accession>A0A0L0GE74</accession>
<dbReference type="InterPro" id="IPR031121">
    <property type="entry name" value="RIK/BLOM7"/>
</dbReference>
<dbReference type="PANTHER" id="PTHR15744:SF0">
    <property type="entry name" value="KH HOMOLOGY DOMAIN-CONTAINING PROTEIN 4"/>
    <property type="match status" value="1"/>
</dbReference>
<dbReference type="EMBL" id="KQ241620">
    <property type="protein sequence ID" value="KNC87176.1"/>
    <property type="molecule type" value="Genomic_DNA"/>
</dbReference>
<organism evidence="2 3">
    <name type="scientific">Sphaeroforma arctica JP610</name>
    <dbReference type="NCBI Taxonomy" id="667725"/>
    <lineage>
        <taxon>Eukaryota</taxon>
        <taxon>Ichthyosporea</taxon>
        <taxon>Ichthyophonida</taxon>
        <taxon>Sphaeroforma</taxon>
    </lineage>
</organism>
<dbReference type="PANTHER" id="PTHR15744">
    <property type="entry name" value="BLOM7"/>
    <property type="match status" value="1"/>
</dbReference>
<reference evidence="2 3" key="1">
    <citation type="submission" date="2011-02" db="EMBL/GenBank/DDBJ databases">
        <title>The Genome Sequence of Sphaeroforma arctica JP610.</title>
        <authorList>
            <consortium name="The Broad Institute Genome Sequencing Platform"/>
            <person name="Russ C."/>
            <person name="Cuomo C."/>
            <person name="Young S.K."/>
            <person name="Zeng Q."/>
            <person name="Gargeya S."/>
            <person name="Alvarado L."/>
            <person name="Berlin A."/>
            <person name="Chapman S.B."/>
            <person name="Chen Z."/>
            <person name="Freedman E."/>
            <person name="Gellesch M."/>
            <person name="Goldberg J."/>
            <person name="Griggs A."/>
            <person name="Gujja S."/>
            <person name="Heilman E."/>
            <person name="Heiman D."/>
            <person name="Howarth C."/>
            <person name="Mehta T."/>
            <person name="Neiman D."/>
            <person name="Pearson M."/>
            <person name="Roberts A."/>
            <person name="Saif S."/>
            <person name="Shea T."/>
            <person name="Shenoy N."/>
            <person name="Sisk P."/>
            <person name="Stolte C."/>
            <person name="Sykes S."/>
            <person name="White J."/>
            <person name="Yandava C."/>
            <person name="Burger G."/>
            <person name="Gray M.W."/>
            <person name="Holland P.W.H."/>
            <person name="King N."/>
            <person name="Lang F.B.F."/>
            <person name="Roger A.J."/>
            <person name="Ruiz-Trillo I."/>
            <person name="Haas B."/>
            <person name="Nusbaum C."/>
            <person name="Birren B."/>
        </authorList>
    </citation>
    <scope>NUCLEOTIDE SEQUENCE [LARGE SCALE GENOMIC DNA]</scope>
    <source>
        <strain evidence="2 3">JP610</strain>
    </source>
</reference>
<dbReference type="AlphaFoldDB" id="A0A0L0GE74"/>
<dbReference type="InterPro" id="IPR056149">
    <property type="entry name" value="PRP5/DDX46/KHDC4_KH"/>
</dbReference>
<evidence type="ECO:0000259" key="1">
    <source>
        <dbReference type="Pfam" id="PF23469"/>
    </source>
</evidence>